<gene>
    <name evidence="9" type="ORF">PYX00_011857</name>
</gene>
<keyword evidence="5 7" id="KW-0802">TPR repeat</keyword>
<dbReference type="GO" id="GO:0005737">
    <property type="term" value="C:cytoplasm"/>
    <property type="evidence" value="ECO:0007669"/>
    <property type="project" value="TreeGrafter"/>
</dbReference>
<dbReference type="SUPFAM" id="SSF56784">
    <property type="entry name" value="HAD-like"/>
    <property type="match status" value="1"/>
</dbReference>
<evidence type="ECO:0000256" key="2">
    <source>
        <dbReference type="ARBA" id="ARBA00022737"/>
    </source>
</evidence>
<dbReference type="GO" id="GO:0045842">
    <property type="term" value="P:positive regulation of mitotic metaphase/anaphase transition"/>
    <property type="evidence" value="ECO:0007669"/>
    <property type="project" value="TreeGrafter"/>
</dbReference>
<protein>
    <recommendedName>
        <fullName evidence="8">FCP1 homology domain-containing protein</fullName>
    </recommendedName>
</protein>
<dbReference type="InterPro" id="IPR006594">
    <property type="entry name" value="LisH"/>
</dbReference>
<keyword evidence="2" id="KW-0677">Repeat</keyword>
<evidence type="ECO:0000256" key="3">
    <source>
        <dbReference type="ARBA" id="ARBA00022776"/>
    </source>
</evidence>
<dbReference type="Pfam" id="PF13181">
    <property type="entry name" value="TPR_8"/>
    <property type="match status" value="2"/>
</dbReference>
<dbReference type="PROSITE" id="PS50969">
    <property type="entry name" value="FCP1"/>
    <property type="match status" value="1"/>
</dbReference>
<proteinExistence type="predicted"/>
<keyword evidence="6" id="KW-0131">Cell cycle</keyword>
<evidence type="ECO:0000256" key="6">
    <source>
        <dbReference type="ARBA" id="ARBA00023306"/>
    </source>
</evidence>
<dbReference type="Gene3D" id="3.40.50.1000">
    <property type="entry name" value="HAD superfamily/HAD-like"/>
    <property type="match status" value="1"/>
</dbReference>
<dbReference type="InterPro" id="IPR023214">
    <property type="entry name" value="HAD_sf"/>
</dbReference>
<keyword evidence="4" id="KW-0833">Ubl conjugation pathway</keyword>
<dbReference type="SMART" id="SM00028">
    <property type="entry name" value="TPR"/>
    <property type="match status" value="4"/>
</dbReference>
<evidence type="ECO:0000256" key="4">
    <source>
        <dbReference type="ARBA" id="ARBA00022786"/>
    </source>
</evidence>
<evidence type="ECO:0000256" key="7">
    <source>
        <dbReference type="PROSITE-ProRule" id="PRU00339"/>
    </source>
</evidence>
<comment type="caution">
    <text evidence="9">The sequence shown here is derived from an EMBL/GenBank/DDBJ whole genome shotgun (WGS) entry which is preliminary data.</text>
</comment>
<dbReference type="InterPro" id="IPR019734">
    <property type="entry name" value="TPR_rpt"/>
</dbReference>
<dbReference type="Pfam" id="PF03031">
    <property type="entry name" value="NIF"/>
    <property type="match status" value="1"/>
</dbReference>
<name>A0AAW2H8T8_9NEOP</name>
<dbReference type="Gene3D" id="1.25.40.10">
    <property type="entry name" value="Tetratricopeptide repeat domain"/>
    <property type="match status" value="1"/>
</dbReference>
<dbReference type="InterPro" id="IPR011990">
    <property type="entry name" value="TPR-like_helical_dom_sf"/>
</dbReference>
<dbReference type="PANTHER" id="PTHR12558:SF9">
    <property type="entry name" value="CELL DIVISION CYCLE PROTEIN 16 HOMOLOG"/>
    <property type="match status" value="1"/>
</dbReference>
<keyword evidence="1" id="KW-0132">Cell division</keyword>
<evidence type="ECO:0000256" key="1">
    <source>
        <dbReference type="ARBA" id="ARBA00022618"/>
    </source>
</evidence>
<dbReference type="GO" id="GO:0016567">
    <property type="term" value="P:protein ubiquitination"/>
    <property type="evidence" value="ECO:0007669"/>
    <property type="project" value="TreeGrafter"/>
</dbReference>
<accession>A0AAW2H8T8</accession>
<dbReference type="PANTHER" id="PTHR12558">
    <property type="entry name" value="CELL DIVISION CYCLE 16,23,27"/>
    <property type="match status" value="1"/>
</dbReference>
<dbReference type="AlphaFoldDB" id="A0AAW2H8T8"/>
<feature type="domain" description="FCP1 homology" evidence="8">
    <location>
        <begin position="488"/>
        <end position="661"/>
    </location>
</feature>
<dbReference type="GO" id="GO:0031145">
    <property type="term" value="P:anaphase-promoting complex-dependent catabolic process"/>
    <property type="evidence" value="ECO:0007669"/>
    <property type="project" value="TreeGrafter"/>
</dbReference>
<dbReference type="GO" id="GO:0005680">
    <property type="term" value="C:anaphase-promoting complex"/>
    <property type="evidence" value="ECO:0007669"/>
    <property type="project" value="TreeGrafter"/>
</dbReference>
<sequence length="677" mass="77757">MSEALVTLGCYIPEGLYWSALLLGEHLYNKEQSVEVLHTIVEAMFHLEFYERCIDVIENNEELQEYYEMCKIYLQSVSKSPGSKGSRLSSGTKVLTDRPKRRIKAPGQHLSQESVMKFYESLCTEDPHKHLADSFLADPRNFEALFYLKANSLSNDQELAGILSQASIRWCEEHFHAVLFSRTGLRYTFSPTTFLNTAKELYAQRNGVDLFALGTYMIQFYKGSEYSYFVLGLYYLYKNNYEESKKCFYKALKINDRFGRGWIGLGISYSGLKECINALECFTNAQQQMPGSSQPSLYLGFEYHKMNNLEQADVWYRKSLSMEKSAAIVQCYSAFLISNEKYSEALELLSHASGALESRYLRNQGSLDLLRCFCNLFTGDISSAQACLSKCESDWRYFAASGFIKHIQNEVEEATYDYYQALIRTRQNSVVEDLLSHAVDVMAGVEENTAFNYASDLFEALDLKYLCINFIDSAVMSPLSKVSLMRTEADREVIVALDINGTLLKRVHKCNKNEVNAGLHGNGLCRKVGSHVVYYRPHLQELGVFLDHNRIKYVFWSTMQRHNTLLYAKSLEAFGLDKYLECYDESHCKAGSKRGNIKAKRWLKDLRMLSNVHNVALSNCVLVDDNILKSTDGCNFIPVKEYDPSVYDQELLLLTEKLREFVRTRQKEDHICMHSRQ</sequence>
<dbReference type="PROSITE" id="PS50005">
    <property type="entry name" value="TPR"/>
    <property type="match status" value="1"/>
</dbReference>
<dbReference type="EMBL" id="JARGDH010000006">
    <property type="protein sequence ID" value="KAL0266141.1"/>
    <property type="molecule type" value="Genomic_DNA"/>
</dbReference>
<reference evidence="9" key="1">
    <citation type="journal article" date="2024" name="Gigascience">
        <title>Chromosome-level genome of the poultry shaft louse Menopon gallinae provides insight into the host-switching and adaptive evolution of parasitic lice.</title>
        <authorList>
            <person name="Xu Y."/>
            <person name="Ma L."/>
            <person name="Liu S."/>
            <person name="Liang Y."/>
            <person name="Liu Q."/>
            <person name="He Z."/>
            <person name="Tian L."/>
            <person name="Duan Y."/>
            <person name="Cai W."/>
            <person name="Li H."/>
            <person name="Song F."/>
        </authorList>
    </citation>
    <scope>NUCLEOTIDE SEQUENCE</scope>
    <source>
        <strain evidence="9">Cailab_2023a</strain>
    </source>
</reference>
<feature type="repeat" description="TPR" evidence="7">
    <location>
        <begin position="225"/>
        <end position="258"/>
    </location>
</feature>
<evidence type="ECO:0000313" key="9">
    <source>
        <dbReference type="EMBL" id="KAL0266141.1"/>
    </source>
</evidence>
<keyword evidence="3" id="KW-0498">Mitosis</keyword>
<dbReference type="InterPro" id="IPR036412">
    <property type="entry name" value="HAD-like_sf"/>
</dbReference>
<dbReference type="GO" id="GO:0051301">
    <property type="term" value="P:cell division"/>
    <property type="evidence" value="ECO:0007669"/>
    <property type="project" value="UniProtKB-KW"/>
</dbReference>
<dbReference type="PROSITE" id="PS50896">
    <property type="entry name" value="LISH"/>
    <property type="match status" value="1"/>
</dbReference>
<evidence type="ECO:0000256" key="5">
    <source>
        <dbReference type="ARBA" id="ARBA00022803"/>
    </source>
</evidence>
<dbReference type="InterPro" id="IPR004274">
    <property type="entry name" value="FCP1_dom"/>
</dbReference>
<evidence type="ECO:0000259" key="8">
    <source>
        <dbReference type="PROSITE" id="PS50969"/>
    </source>
</evidence>
<organism evidence="9">
    <name type="scientific">Menopon gallinae</name>
    <name type="common">poultry shaft louse</name>
    <dbReference type="NCBI Taxonomy" id="328185"/>
    <lineage>
        <taxon>Eukaryota</taxon>
        <taxon>Metazoa</taxon>
        <taxon>Ecdysozoa</taxon>
        <taxon>Arthropoda</taxon>
        <taxon>Hexapoda</taxon>
        <taxon>Insecta</taxon>
        <taxon>Pterygota</taxon>
        <taxon>Neoptera</taxon>
        <taxon>Paraneoptera</taxon>
        <taxon>Psocodea</taxon>
        <taxon>Troctomorpha</taxon>
        <taxon>Phthiraptera</taxon>
        <taxon>Amblycera</taxon>
        <taxon>Menoponidae</taxon>
        <taxon>Menopon</taxon>
    </lineage>
</organism>
<dbReference type="SUPFAM" id="SSF48452">
    <property type="entry name" value="TPR-like"/>
    <property type="match status" value="1"/>
</dbReference>